<dbReference type="InterPro" id="IPR018060">
    <property type="entry name" value="HTH_AraC"/>
</dbReference>
<evidence type="ECO:0000259" key="4">
    <source>
        <dbReference type="PROSITE" id="PS01124"/>
    </source>
</evidence>
<evidence type="ECO:0000256" key="2">
    <source>
        <dbReference type="ARBA" id="ARBA00023125"/>
    </source>
</evidence>
<keyword evidence="6" id="KW-1185">Reference proteome</keyword>
<reference evidence="5 6" key="1">
    <citation type="submission" date="2018-03" db="EMBL/GenBank/DDBJ databases">
        <authorList>
            <person name="Keele B.F."/>
        </authorList>
    </citation>
    <scope>NUCLEOTIDE SEQUENCE [LARGE SCALE GENOMIC DNA]</scope>
    <source>
        <strain evidence="5 6">YL28-9</strain>
    </source>
</reference>
<dbReference type="PRINTS" id="PR00032">
    <property type="entry name" value="HTHARAC"/>
</dbReference>
<dbReference type="SUPFAM" id="SSF46689">
    <property type="entry name" value="Homeodomain-like"/>
    <property type="match status" value="1"/>
</dbReference>
<dbReference type="InterPro" id="IPR046532">
    <property type="entry name" value="DUF6597"/>
</dbReference>
<evidence type="ECO:0000256" key="3">
    <source>
        <dbReference type="ARBA" id="ARBA00023163"/>
    </source>
</evidence>
<sequence length="270" mass="30796">MEFSLIHPSDPLKPYVKHYFLFVSASDQAFNDTVFPSGDMEAIFNLGTGSWERMVDGRFEKTPPTELWGQITSPLSIRSSGRHVMLGIRFFTHSASYFFKEDLAAFNNQVTDLGAVLGKRVAILHSQLLETPEISGRIELVEAYLMERLRRQQQIAHRADKVAHILSSIRQDVTESNMTRIATRHGITTRYLQRLLQQHTGLSPKSFDKINRFQKSLSLLGVPGHSLTEVAYRCGYFDQSHFIRDFKAFTGITPTAYLQNITLMNQLLIQ</sequence>
<dbReference type="OrthoDB" id="323290at2"/>
<evidence type="ECO:0000313" key="5">
    <source>
        <dbReference type="EMBL" id="PST82346.1"/>
    </source>
</evidence>
<dbReference type="PANTHER" id="PTHR46796:SF13">
    <property type="entry name" value="HTH-TYPE TRANSCRIPTIONAL ACTIVATOR RHAS"/>
    <property type="match status" value="1"/>
</dbReference>
<accession>A0A2T3HIS5</accession>
<evidence type="ECO:0000256" key="1">
    <source>
        <dbReference type="ARBA" id="ARBA00023015"/>
    </source>
</evidence>
<keyword evidence="1" id="KW-0805">Transcription regulation</keyword>
<dbReference type="Gene3D" id="1.10.10.60">
    <property type="entry name" value="Homeodomain-like"/>
    <property type="match status" value="1"/>
</dbReference>
<protein>
    <recommendedName>
        <fullName evidence="4">HTH araC/xylS-type domain-containing protein</fullName>
    </recommendedName>
</protein>
<dbReference type="EMBL" id="PYLS01000006">
    <property type="protein sequence ID" value="PST82346.1"/>
    <property type="molecule type" value="Genomic_DNA"/>
</dbReference>
<dbReference type="SMART" id="SM00342">
    <property type="entry name" value="HTH_ARAC"/>
    <property type="match status" value="1"/>
</dbReference>
<dbReference type="AlphaFoldDB" id="A0A2T3HIS5"/>
<name>A0A2T3HIS5_9SPHI</name>
<dbReference type="Pfam" id="PF12833">
    <property type="entry name" value="HTH_18"/>
    <property type="match status" value="1"/>
</dbReference>
<dbReference type="RefSeq" id="WP_107216582.1">
    <property type="nucleotide sequence ID" value="NZ_KZ686270.1"/>
</dbReference>
<dbReference type="PROSITE" id="PS01124">
    <property type="entry name" value="HTH_ARAC_FAMILY_2"/>
    <property type="match status" value="1"/>
</dbReference>
<dbReference type="InterPro" id="IPR050204">
    <property type="entry name" value="AraC_XylS_family_regulators"/>
</dbReference>
<dbReference type="PANTHER" id="PTHR46796">
    <property type="entry name" value="HTH-TYPE TRANSCRIPTIONAL ACTIVATOR RHAS-RELATED"/>
    <property type="match status" value="1"/>
</dbReference>
<dbReference type="Proteomes" id="UP000240912">
    <property type="component" value="Unassembled WGS sequence"/>
</dbReference>
<feature type="domain" description="HTH araC/xylS-type" evidence="4">
    <location>
        <begin position="163"/>
        <end position="260"/>
    </location>
</feature>
<gene>
    <name evidence="5" type="ORF">C7T94_16325</name>
</gene>
<dbReference type="GO" id="GO:0003700">
    <property type="term" value="F:DNA-binding transcription factor activity"/>
    <property type="evidence" value="ECO:0007669"/>
    <property type="project" value="InterPro"/>
</dbReference>
<dbReference type="Pfam" id="PF20240">
    <property type="entry name" value="DUF6597"/>
    <property type="match status" value="1"/>
</dbReference>
<keyword evidence="3" id="KW-0804">Transcription</keyword>
<comment type="caution">
    <text evidence="5">The sequence shown here is derived from an EMBL/GenBank/DDBJ whole genome shotgun (WGS) entry which is preliminary data.</text>
</comment>
<dbReference type="InterPro" id="IPR009057">
    <property type="entry name" value="Homeodomain-like_sf"/>
</dbReference>
<keyword evidence="2" id="KW-0238">DNA-binding</keyword>
<organism evidence="5 6">
    <name type="scientific">Pedobacter yulinensis</name>
    <dbReference type="NCBI Taxonomy" id="2126353"/>
    <lineage>
        <taxon>Bacteria</taxon>
        <taxon>Pseudomonadati</taxon>
        <taxon>Bacteroidota</taxon>
        <taxon>Sphingobacteriia</taxon>
        <taxon>Sphingobacteriales</taxon>
        <taxon>Sphingobacteriaceae</taxon>
        <taxon>Pedobacter</taxon>
    </lineage>
</organism>
<dbReference type="GO" id="GO:0043565">
    <property type="term" value="F:sequence-specific DNA binding"/>
    <property type="evidence" value="ECO:0007669"/>
    <property type="project" value="InterPro"/>
</dbReference>
<dbReference type="InterPro" id="IPR020449">
    <property type="entry name" value="Tscrpt_reg_AraC-type_HTH"/>
</dbReference>
<evidence type="ECO:0000313" key="6">
    <source>
        <dbReference type="Proteomes" id="UP000240912"/>
    </source>
</evidence>
<proteinExistence type="predicted"/>